<dbReference type="Pfam" id="PF03594">
    <property type="entry name" value="BenE"/>
    <property type="match status" value="1"/>
</dbReference>
<proteinExistence type="predicted"/>
<evidence type="ECO:0000313" key="2">
    <source>
        <dbReference type="EMBL" id="MBA8681349.1"/>
    </source>
</evidence>
<feature type="transmembrane region" description="Helical" evidence="1">
    <location>
        <begin position="171"/>
        <end position="191"/>
    </location>
</feature>
<feature type="transmembrane region" description="Helical" evidence="1">
    <location>
        <begin position="211"/>
        <end position="231"/>
    </location>
</feature>
<name>A0A7W3II71_9GAMM</name>
<feature type="transmembrane region" description="Helical" evidence="1">
    <location>
        <begin position="123"/>
        <end position="141"/>
    </location>
</feature>
<keyword evidence="3" id="KW-1185">Reference proteome</keyword>
<feature type="transmembrane region" description="Helical" evidence="1">
    <location>
        <begin position="300"/>
        <end position="318"/>
    </location>
</feature>
<dbReference type="GO" id="GO:0042925">
    <property type="term" value="F:benzoate transmembrane transporter activity"/>
    <property type="evidence" value="ECO:0007669"/>
    <property type="project" value="InterPro"/>
</dbReference>
<gene>
    <name evidence="2" type="primary">benE</name>
    <name evidence="2" type="ORF">H4O11_05950</name>
</gene>
<dbReference type="GO" id="GO:0005886">
    <property type="term" value="C:plasma membrane"/>
    <property type="evidence" value="ECO:0007669"/>
    <property type="project" value="TreeGrafter"/>
</dbReference>
<dbReference type="PANTHER" id="PTHR30199:SF0">
    <property type="entry name" value="INNER MEMBRANE PROTEIN YDCO"/>
    <property type="match status" value="1"/>
</dbReference>
<keyword evidence="1" id="KW-0472">Membrane</keyword>
<dbReference type="AlphaFoldDB" id="A0A7W3II71"/>
<dbReference type="EMBL" id="JACGXS010000002">
    <property type="protein sequence ID" value="MBA8681349.1"/>
    <property type="molecule type" value="Genomic_DNA"/>
</dbReference>
<dbReference type="RefSeq" id="WP_182338488.1">
    <property type="nucleotide sequence ID" value="NZ_JACGXS010000002.1"/>
</dbReference>
<feature type="transmembrane region" description="Helical" evidence="1">
    <location>
        <begin position="46"/>
        <end position="66"/>
    </location>
</feature>
<feature type="transmembrane region" description="Helical" evidence="1">
    <location>
        <begin position="73"/>
        <end position="91"/>
    </location>
</feature>
<accession>A0A7W3II71</accession>
<organism evidence="2 3">
    <name type="scientific">Stenotrophomonas tumulicola</name>
    <dbReference type="NCBI Taxonomy" id="1685415"/>
    <lineage>
        <taxon>Bacteria</taxon>
        <taxon>Pseudomonadati</taxon>
        <taxon>Pseudomonadota</taxon>
        <taxon>Gammaproteobacteria</taxon>
        <taxon>Lysobacterales</taxon>
        <taxon>Lysobacteraceae</taxon>
        <taxon>Stenotrophomonas</taxon>
    </lineage>
</organism>
<feature type="transmembrane region" description="Helical" evidence="1">
    <location>
        <begin position="324"/>
        <end position="345"/>
    </location>
</feature>
<dbReference type="NCBIfam" id="TIGR00843">
    <property type="entry name" value="benE"/>
    <property type="match status" value="1"/>
</dbReference>
<dbReference type="PANTHER" id="PTHR30199">
    <property type="entry name" value="MFS FAMILY TRANSPORTER, PREDICTED SUBSTRATE BENZOATE"/>
    <property type="match status" value="1"/>
</dbReference>
<comment type="caution">
    <text evidence="2">The sequence shown here is derived from an EMBL/GenBank/DDBJ whole genome shotgun (WGS) entry which is preliminary data.</text>
</comment>
<evidence type="ECO:0000256" key="1">
    <source>
        <dbReference type="SAM" id="Phobius"/>
    </source>
</evidence>
<sequence length="400" mass="41172">MQPLRQLLRDASMPAVLAGIIATLVSFAGPLVIVFQAASALPPAQLASWVWAIAIGSGVLGVALSLRYRVPVVIAWSIPGSVLLVSMLPTVDFAVAIGAYVVASAIILLVGVSGLFDKLIARLPPAIPAAMLAGILFGFATRLFVGMGSQPVLVLSMFTMFFIGRRWFARYAVVAVLLVGVLVAFASGQVSGTVPGLQLTAPVWVTPRFEWQAAINIGLPLVVVALTGQFMPGIAMLRSSGYAQPASGPLVAWSAAGSALLAPFGCHGLNLAAVTAAICTGPEAHEDPARRYVAGVSGGMLYLLLGCFAGTVLALFAALPPELIATLAGLALFPTIANALSAAVAEPGQRDAALVTFIVSASGMSLFGLGAAFWSLLLGMAAHGLLQHRRRALATAVQRT</sequence>
<dbReference type="Proteomes" id="UP000547058">
    <property type="component" value="Unassembled WGS sequence"/>
</dbReference>
<keyword evidence="1" id="KW-0812">Transmembrane</keyword>
<keyword evidence="1" id="KW-1133">Transmembrane helix</keyword>
<evidence type="ECO:0000313" key="3">
    <source>
        <dbReference type="Proteomes" id="UP000547058"/>
    </source>
</evidence>
<dbReference type="InterPro" id="IPR004711">
    <property type="entry name" value="Benzoate_Transporter"/>
</dbReference>
<feature type="transmembrane region" description="Helical" evidence="1">
    <location>
        <begin position="12"/>
        <end position="34"/>
    </location>
</feature>
<protein>
    <submittedName>
        <fullName evidence="2">Benzoate/H(+) symporter BenE family transporter</fullName>
    </submittedName>
</protein>
<feature type="transmembrane region" description="Helical" evidence="1">
    <location>
        <begin position="352"/>
        <end position="377"/>
    </location>
</feature>
<reference evidence="2 3" key="1">
    <citation type="submission" date="2020-08" db="EMBL/GenBank/DDBJ databases">
        <title>Stenotrophomonas tumulicola JCM 30961.</title>
        <authorList>
            <person name="Deng Y."/>
        </authorList>
    </citation>
    <scope>NUCLEOTIDE SEQUENCE [LARGE SCALE GENOMIC DNA]</scope>
    <source>
        <strain evidence="2 3">JCM 30961</strain>
    </source>
</reference>
<feature type="transmembrane region" description="Helical" evidence="1">
    <location>
        <begin position="97"/>
        <end position="116"/>
    </location>
</feature>